<gene>
    <name evidence="1" type="ORF">CLTEP_19560</name>
</gene>
<sequence length="203" mass="22579">MSEKIIIDPISNNTLLNFNKYLNKYLIPVIYDNRPLIILCIGTDRSTGDSLGPLVGDKLSSFHNIYYKNVYIYGTLKNPVHAKNLKSILTEIESNYSNPFIIAIDSCLGSIDNIGKIIIENKPLSPGAALKKDLPKVGNISITGIVNISGALDFIVLQNTRLYTVMTLAKAIYRGINFSIIKCTYTLNTHSQTISTNDFKKNF</sequence>
<evidence type="ECO:0000313" key="2">
    <source>
        <dbReference type="Proteomes" id="UP000075531"/>
    </source>
</evidence>
<dbReference type="STRING" id="1121338.CLTEP_19560"/>
<dbReference type="SUPFAM" id="SSF53163">
    <property type="entry name" value="HybD-like"/>
    <property type="match status" value="1"/>
</dbReference>
<dbReference type="OrthoDB" id="9815953at2"/>
<dbReference type="EMBL" id="LTBA01000025">
    <property type="protein sequence ID" value="KYH34111.1"/>
    <property type="molecule type" value="Genomic_DNA"/>
</dbReference>
<dbReference type="InterPro" id="IPR009665">
    <property type="entry name" value="YyaC"/>
</dbReference>
<proteinExistence type="predicted"/>
<dbReference type="NCBIfam" id="TIGR02841">
    <property type="entry name" value="spore_YyaC"/>
    <property type="match status" value="1"/>
</dbReference>
<dbReference type="InterPro" id="IPR023430">
    <property type="entry name" value="Pept_HybD-like_dom_sf"/>
</dbReference>
<evidence type="ECO:0008006" key="3">
    <source>
        <dbReference type="Google" id="ProtNLM"/>
    </source>
</evidence>
<keyword evidence="2" id="KW-1185">Reference proteome</keyword>
<dbReference type="AlphaFoldDB" id="A0A151B2G4"/>
<accession>A0A151B2G4</accession>
<comment type="caution">
    <text evidence="1">The sequence shown here is derived from an EMBL/GenBank/DDBJ whole genome shotgun (WGS) entry which is preliminary data.</text>
</comment>
<name>A0A151B2G4_9CLOT</name>
<reference evidence="1 2" key="1">
    <citation type="submission" date="2016-02" db="EMBL/GenBank/DDBJ databases">
        <title>Genome sequence of Clostridium tepidiprofundi DSM 19306.</title>
        <authorList>
            <person name="Poehlein A."/>
            <person name="Daniel R."/>
        </authorList>
    </citation>
    <scope>NUCLEOTIDE SEQUENCE [LARGE SCALE GENOMIC DNA]</scope>
    <source>
        <strain evidence="1 2">DSM 19306</strain>
    </source>
</reference>
<dbReference type="PATRIC" id="fig|1121338.3.peg.2017"/>
<dbReference type="Proteomes" id="UP000075531">
    <property type="component" value="Unassembled WGS sequence"/>
</dbReference>
<protein>
    <recommendedName>
        <fullName evidence="3">Sporulation protein YyaC</fullName>
    </recommendedName>
</protein>
<evidence type="ECO:0000313" key="1">
    <source>
        <dbReference type="EMBL" id="KYH34111.1"/>
    </source>
</evidence>
<dbReference type="Pfam" id="PF06866">
    <property type="entry name" value="DUF1256"/>
    <property type="match status" value="1"/>
</dbReference>
<organism evidence="1 2">
    <name type="scientific">Clostridium tepidiprofundi DSM 19306</name>
    <dbReference type="NCBI Taxonomy" id="1121338"/>
    <lineage>
        <taxon>Bacteria</taxon>
        <taxon>Bacillati</taxon>
        <taxon>Bacillota</taxon>
        <taxon>Clostridia</taxon>
        <taxon>Eubacteriales</taxon>
        <taxon>Clostridiaceae</taxon>
        <taxon>Clostridium</taxon>
    </lineage>
</organism>
<dbReference type="RefSeq" id="WP_066826100.1">
    <property type="nucleotide sequence ID" value="NZ_LTBA01000025.1"/>
</dbReference>